<dbReference type="SMART" id="SM00387">
    <property type="entry name" value="HATPase_c"/>
    <property type="match status" value="1"/>
</dbReference>
<organism evidence="7 8">
    <name type="scientific">Marinobacterium stanieri</name>
    <dbReference type="NCBI Taxonomy" id="49186"/>
    <lineage>
        <taxon>Bacteria</taxon>
        <taxon>Pseudomonadati</taxon>
        <taxon>Pseudomonadota</taxon>
        <taxon>Gammaproteobacteria</taxon>
        <taxon>Oceanospirillales</taxon>
        <taxon>Oceanospirillaceae</taxon>
        <taxon>Marinobacterium</taxon>
    </lineage>
</organism>
<sequence length="585" mass="65481">MLTPTTRKALLFWLLLGVITSTLILRLDYASISQHREGLVRTLEQNLQKGLAHEAAVLQHAAHLADRYRPLPFHLQDHLHALLNLSTAVQQLYLMQRVEEPDVDAFLKQMRRRQPGYQLQGLSPMTLPPVSPDSGNPVHHPVIMALSEGEAPAPWQPGTDPGLSPAHRAAVMSTPSADTPRYSQVYRLQQGGPAVSLYVPVGNSADLLGLTASLSDLLDAQDLPAGSVLNLVAGDKTFPVLSSPPDVTPLFYLPQSFSLQLDEQTWQLAYDYPVFWHQLSWGPQLLALVLNTLGSLLFLAWLRQREATTSCRLESQQVHQLQQHLQQHSQALQEQLNENQLLTHRILDIQERERRHLAQELHDELGQCLTAIRTDARMLLQDHPDPDSSVHQHAENIDSIAGHIYDVTYDLMHALRPTLLDDLGLVDALRELVGGGQLERQGIRVDLALKGALNEMGERYNITLYRLIQEALTNIQRHAQCRQVSLRLERLDIDTLDDRVELEISDNGQGFDPADQRHSRRFGLLGMQARVRALHGEFDLHSQPGEGTRISIRIPLVAAEVRGEARPSATESVVPPRLDANRQPA</sequence>
<protein>
    <submittedName>
        <fullName evidence="7">CHASE domain-containing protein</fullName>
    </submittedName>
</protein>
<dbReference type="InterPro" id="IPR003594">
    <property type="entry name" value="HATPase_dom"/>
</dbReference>
<evidence type="ECO:0000256" key="3">
    <source>
        <dbReference type="ARBA" id="ARBA00023012"/>
    </source>
</evidence>
<dbReference type="AlphaFoldDB" id="A0A1N6VYL3"/>
<evidence type="ECO:0000256" key="1">
    <source>
        <dbReference type="ARBA" id="ARBA00022679"/>
    </source>
</evidence>
<feature type="region of interest" description="Disordered" evidence="5">
    <location>
        <begin position="565"/>
        <end position="585"/>
    </location>
</feature>
<dbReference type="InterPro" id="IPR011712">
    <property type="entry name" value="Sig_transdc_His_kin_sub3_dim/P"/>
</dbReference>
<dbReference type="InterPro" id="IPR005467">
    <property type="entry name" value="His_kinase_dom"/>
</dbReference>
<dbReference type="STRING" id="49186.SAMN05421647_109195"/>
<dbReference type="CDD" id="cd16917">
    <property type="entry name" value="HATPase_UhpB-NarQ-NarX-like"/>
    <property type="match status" value="1"/>
</dbReference>
<dbReference type="Pfam" id="PF02518">
    <property type="entry name" value="HATPase_c"/>
    <property type="match status" value="1"/>
</dbReference>
<evidence type="ECO:0000256" key="2">
    <source>
        <dbReference type="ARBA" id="ARBA00022777"/>
    </source>
</evidence>
<dbReference type="EMBL" id="FTMN01000009">
    <property type="protein sequence ID" value="SIQ82858.1"/>
    <property type="molecule type" value="Genomic_DNA"/>
</dbReference>
<keyword evidence="1" id="KW-0808">Transferase</keyword>
<name>A0A1N6VYL3_9GAMM</name>
<accession>A0A1N6VYL3</accession>
<reference evidence="7 8" key="1">
    <citation type="submission" date="2017-01" db="EMBL/GenBank/DDBJ databases">
        <authorList>
            <person name="Mah S.A."/>
            <person name="Swanson W.J."/>
            <person name="Moy G.W."/>
            <person name="Vacquier V.D."/>
        </authorList>
    </citation>
    <scope>NUCLEOTIDE SEQUENCE [LARGE SCALE GENOMIC DNA]</scope>
    <source>
        <strain evidence="7 8">DSM 7027</strain>
    </source>
</reference>
<dbReference type="PANTHER" id="PTHR24421:SF58">
    <property type="entry name" value="SIGNAL TRANSDUCTION HISTIDINE-PROTEIN KINASE_PHOSPHATASE UHPB"/>
    <property type="match status" value="1"/>
</dbReference>
<keyword evidence="3" id="KW-0902">Two-component regulatory system</keyword>
<dbReference type="RefSeq" id="WP_010321544.1">
    <property type="nucleotide sequence ID" value="NZ_FTMN01000009.1"/>
</dbReference>
<evidence type="ECO:0000313" key="8">
    <source>
        <dbReference type="Proteomes" id="UP000186895"/>
    </source>
</evidence>
<dbReference type="Pfam" id="PF07730">
    <property type="entry name" value="HisKA_3"/>
    <property type="match status" value="1"/>
</dbReference>
<dbReference type="Gene3D" id="3.30.565.10">
    <property type="entry name" value="Histidine kinase-like ATPase, C-terminal domain"/>
    <property type="match status" value="1"/>
</dbReference>
<proteinExistence type="predicted"/>
<evidence type="ECO:0000259" key="6">
    <source>
        <dbReference type="PROSITE" id="PS50109"/>
    </source>
</evidence>
<dbReference type="Gene3D" id="1.20.5.1930">
    <property type="match status" value="1"/>
</dbReference>
<dbReference type="SUPFAM" id="SSF55874">
    <property type="entry name" value="ATPase domain of HSP90 chaperone/DNA topoisomerase II/histidine kinase"/>
    <property type="match status" value="1"/>
</dbReference>
<dbReference type="GO" id="GO:0016020">
    <property type="term" value="C:membrane"/>
    <property type="evidence" value="ECO:0007669"/>
    <property type="project" value="InterPro"/>
</dbReference>
<keyword evidence="2" id="KW-0418">Kinase</keyword>
<feature type="coiled-coil region" evidence="4">
    <location>
        <begin position="318"/>
        <end position="352"/>
    </location>
</feature>
<dbReference type="PROSITE" id="PS50109">
    <property type="entry name" value="HIS_KIN"/>
    <property type="match status" value="1"/>
</dbReference>
<dbReference type="InterPro" id="IPR050482">
    <property type="entry name" value="Sensor_HK_TwoCompSys"/>
</dbReference>
<dbReference type="PANTHER" id="PTHR24421">
    <property type="entry name" value="NITRATE/NITRITE SENSOR PROTEIN NARX-RELATED"/>
    <property type="match status" value="1"/>
</dbReference>
<keyword evidence="8" id="KW-1185">Reference proteome</keyword>
<evidence type="ECO:0000256" key="5">
    <source>
        <dbReference type="SAM" id="MobiDB-lite"/>
    </source>
</evidence>
<evidence type="ECO:0000256" key="4">
    <source>
        <dbReference type="SAM" id="Coils"/>
    </source>
</evidence>
<keyword evidence="4" id="KW-0175">Coiled coil</keyword>
<gene>
    <name evidence="7" type="ORF">SAMN05421647_109195</name>
</gene>
<dbReference type="Proteomes" id="UP000186895">
    <property type="component" value="Unassembled WGS sequence"/>
</dbReference>
<dbReference type="GO" id="GO:0046983">
    <property type="term" value="F:protein dimerization activity"/>
    <property type="evidence" value="ECO:0007669"/>
    <property type="project" value="InterPro"/>
</dbReference>
<evidence type="ECO:0000313" key="7">
    <source>
        <dbReference type="EMBL" id="SIQ82858.1"/>
    </source>
</evidence>
<dbReference type="GO" id="GO:0000155">
    <property type="term" value="F:phosphorelay sensor kinase activity"/>
    <property type="evidence" value="ECO:0007669"/>
    <property type="project" value="InterPro"/>
</dbReference>
<feature type="domain" description="Histidine kinase" evidence="6">
    <location>
        <begin position="360"/>
        <end position="558"/>
    </location>
</feature>
<dbReference type="InterPro" id="IPR036890">
    <property type="entry name" value="HATPase_C_sf"/>
</dbReference>
<dbReference type="eggNOG" id="COG4585">
    <property type="taxonomic scope" value="Bacteria"/>
</dbReference>